<comment type="caution">
    <text evidence="8">The sequence shown here is derived from an EMBL/GenBank/DDBJ whole genome shotgun (WGS) entry which is preliminary data.</text>
</comment>
<comment type="subcellular location">
    <subcellularLocation>
        <location evidence="1">Membrane</location>
        <topology evidence="1">Multi-pass membrane protein</topology>
    </subcellularLocation>
</comment>
<dbReference type="SUPFAM" id="SSF51735">
    <property type="entry name" value="NAD(P)-binding Rossmann-fold domains"/>
    <property type="match status" value="1"/>
</dbReference>
<dbReference type="NCBIfam" id="TIGR03025">
    <property type="entry name" value="EPS_sugtrans"/>
    <property type="match status" value="1"/>
</dbReference>
<reference evidence="8" key="1">
    <citation type="submission" date="2016-10" db="EMBL/GenBank/DDBJ databases">
        <title>Sequence of Gallionella enrichment culture.</title>
        <authorList>
            <person name="Poehlein A."/>
            <person name="Muehling M."/>
            <person name="Daniel R."/>
        </authorList>
    </citation>
    <scope>NUCLEOTIDE SEQUENCE</scope>
</reference>
<feature type="domain" description="Bacterial sugar transferase" evidence="7">
    <location>
        <begin position="351"/>
        <end position="533"/>
    </location>
</feature>
<protein>
    <submittedName>
        <fullName evidence="8">UDP-glucose:undecaprenyl-phosphate glucose-1-phosphate transferase</fullName>
        <ecNumber evidence="8">2.7.8.31</ecNumber>
    </submittedName>
</protein>
<evidence type="ECO:0000256" key="3">
    <source>
        <dbReference type="ARBA" id="ARBA00022692"/>
    </source>
</evidence>
<keyword evidence="2 8" id="KW-0808">Transferase</keyword>
<evidence type="ECO:0000259" key="7">
    <source>
        <dbReference type="Pfam" id="PF02397"/>
    </source>
</evidence>
<dbReference type="PANTHER" id="PTHR30576:SF21">
    <property type="entry name" value="UDP-GLUCOSE:UNDECAPRENYL-PHOSPHATE GLUCOSE-1-PHOSPHATE TRANSFERASE"/>
    <property type="match status" value="1"/>
</dbReference>
<dbReference type="Gene3D" id="3.40.50.720">
    <property type="entry name" value="NAD(P)-binding Rossmann-like Domain"/>
    <property type="match status" value="1"/>
</dbReference>
<keyword evidence="3 6" id="KW-0812">Transmembrane</keyword>
<evidence type="ECO:0000313" key="8">
    <source>
        <dbReference type="EMBL" id="OIQ99997.1"/>
    </source>
</evidence>
<evidence type="ECO:0000256" key="5">
    <source>
        <dbReference type="ARBA" id="ARBA00023136"/>
    </source>
</evidence>
<evidence type="ECO:0000256" key="6">
    <source>
        <dbReference type="SAM" id="Phobius"/>
    </source>
</evidence>
<feature type="transmembrane region" description="Helical" evidence="6">
    <location>
        <begin position="119"/>
        <end position="139"/>
    </location>
</feature>
<dbReference type="NCBIfam" id="TIGR03023">
    <property type="entry name" value="WcaJ_sugtrans"/>
    <property type="match status" value="1"/>
</dbReference>
<evidence type="ECO:0000256" key="1">
    <source>
        <dbReference type="ARBA" id="ARBA00004141"/>
    </source>
</evidence>
<evidence type="ECO:0000256" key="4">
    <source>
        <dbReference type="ARBA" id="ARBA00022989"/>
    </source>
</evidence>
<dbReference type="GO" id="GO:0089702">
    <property type="term" value="F:undecaprenyl-phosphate glucose phosphotransferase activity"/>
    <property type="evidence" value="ECO:0007669"/>
    <property type="project" value="UniProtKB-EC"/>
</dbReference>
<evidence type="ECO:0000256" key="2">
    <source>
        <dbReference type="ARBA" id="ARBA00022679"/>
    </source>
</evidence>
<keyword evidence="5 6" id="KW-0472">Membrane</keyword>
<keyword evidence="4 6" id="KW-1133">Transmembrane helix</keyword>
<organism evidence="8">
    <name type="scientific">mine drainage metagenome</name>
    <dbReference type="NCBI Taxonomy" id="410659"/>
    <lineage>
        <taxon>unclassified sequences</taxon>
        <taxon>metagenomes</taxon>
        <taxon>ecological metagenomes</taxon>
    </lineage>
</organism>
<dbReference type="EMBL" id="MLJW01000100">
    <property type="protein sequence ID" value="OIQ99997.1"/>
    <property type="molecule type" value="Genomic_DNA"/>
</dbReference>
<gene>
    <name evidence="8" type="primary">wcaJ_3</name>
    <name evidence="8" type="ORF">GALL_180130</name>
</gene>
<feature type="transmembrane region" description="Helical" evidence="6">
    <location>
        <begin position="356"/>
        <end position="377"/>
    </location>
</feature>
<dbReference type="InterPro" id="IPR017475">
    <property type="entry name" value="EPS_sugar_tfrase"/>
</dbReference>
<sequence length="541" mass="60436">MINETEMTSHALTAGKLLGNTITSSQLTSIYVPISLDQTEKMDTGLPNYGSFGSMARPKEISVQMNCRRKSDTPSEHGLLRPFSSHISFIQRMADGLLIAGVYLTILNLHEVVLNADNLLAAILAILTFLIFAEMFNLYKSWRISPKSDEIRVLGIVWTVTVATLLMLAFMTKTTEIYSRLVVTIWFIAVPIVLGVVRLARRAILSHVRRHGANTRSVAIVGNNSIGHRLVKHFDASPWAGLVVTGFFDARRSETSSVNIDGETYSLRPLADLILQARSGEVDSVYVALPLSSERLIEEVVNQLADTTASVYVVPDSFASELLHARWVDFGGMPLLSVHETPFFGVHGWLKRFEDIVLSSLILLLISPLMLGIAIAVKMTSPGPILFRQRRYGLNGSVVEVWKFRSMTVCEDGGNIVQATKGDKRVTPLGAFLRKTSLDELPQFINVLQGSMSVIGPRPHAVTHNEQYRQLIKGYMLRHKVKPGISGWAQINGWRGETDTLDKMKKRVEYDMEYIQNWTLWLDLKIVFLTVFRGFAGNNAY</sequence>
<dbReference type="Pfam" id="PF02397">
    <property type="entry name" value="Bac_transf"/>
    <property type="match status" value="1"/>
</dbReference>
<dbReference type="PANTHER" id="PTHR30576">
    <property type="entry name" value="COLANIC BIOSYNTHESIS UDP-GLUCOSE LIPID CARRIER TRANSFERASE"/>
    <property type="match status" value="1"/>
</dbReference>
<dbReference type="EC" id="2.7.8.31" evidence="8"/>
<dbReference type="Pfam" id="PF13727">
    <property type="entry name" value="CoA_binding_3"/>
    <property type="match status" value="1"/>
</dbReference>
<dbReference type="AlphaFoldDB" id="A0A1J5SIQ1"/>
<dbReference type="InterPro" id="IPR003362">
    <property type="entry name" value="Bact_transf"/>
</dbReference>
<name>A0A1J5SIQ1_9ZZZZ</name>
<accession>A0A1J5SIQ1</accession>
<dbReference type="InterPro" id="IPR017473">
    <property type="entry name" value="Undecaprenyl-P_gluc_Ptfrase"/>
</dbReference>
<feature type="transmembrane region" description="Helical" evidence="6">
    <location>
        <begin position="177"/>
        <end position="200"/>
    </location>
</feature>
<feature type="transmembrane region" description="Helical" evidence="6">
    <location>
        <begin position="151"/>
        <end position="171"/>
    </location>
</feature>
<dbReference type="GO" id="GO:0016020">
    <property type="term" value="C:membrane"/>
    <property type="evidence" value="ECO:0007669"/>
    <property type="project" value="UniProtKB-SubCell"/>
</dbReference>
<proteinExistence type="predicted"/>
<dbReference type="GO" id="GO:0009242">
    <property type="term" value="P:colanic acid biosynthetic process"/>
    <property type="evidence" value="ECO:0007669"/>
    <property type="project" value="TreeGrafter"/>
</dbReference>
<dbReference type="InterPro" id="IPR036291">
    <property type="entry name" value="NAD(P)-bd_dom_sf"/>
</dbReference>